<dbReference type="InterPro" id="IPR001034">
    <property type="entry name" value="DeoR_HTH"/>
</dbReference>
<evidence type="ECO:0000256" key="3">
    <source>
        <dbReference type="ARBA" id="ARBA00023163"/>
    </source>
</evidence>
<keyword evidence="1" id="KW-0805">Transcription regulation</keyword>
<dbReference type="InterPro" id="IPR036390">
    <property type="entry name" value="WH_DNA-bd_sf"/>
</dbReference>
<gene>
    <name evidence="5" type="ORF">GCM10007968_11440</name>
</gene>
<dbReference type="Gene3D" id="1.10.10.10">
    <property type="entry name" value="Winged helix-like DNA-binding domain superfamily/Winged helix DNA-binding domain"/>
    <property type="match status" value="1"/>
</dbReference>
<dbReference type="PANTHER" id="PTHR30363:SF44">
    <property type="entry name" value="AGA OPERON TRANSCRIPTIONAL REPRESSOR-RELATED"/>
    <property type="match status" value="1"/>
</dbReference>
<evidence type="ECO:0000313" key="6">
    <source>
        <dbReference type="Proteomes" id="UP000654670"/>
    </source>
</evidence>
<keyword evidence="6" id="KW-1185">Reference proteome</keyword>
<dbReference type="Pfam" id="PF00455">
    <property type="entry name" value="DeoRC"/>
    <property type="match status" value="1"/>
</dbReference>
<reference evidence="5" key="2">
    <citation type="submission" date="2020-09" db="EMBL/GenBank/DDBJ databases">
        <authorList>
            <person name="Sun Q."/>
            <person name="Ohkuma M."/>
        </authorList>
    </citation>
    <scope>NUCLEOTIDE SEQUENCE</scope>
    <source>
        <strain evidence="5">JCM 15325</strain>
    </source>
</reference>
<dbReference type="PROSITE" id="PS51000">
    <property type="entry name" value="HTH_DEOR_2"/>
    <property type="match status" value="1"/>
</dbReference>
<evidence type="ECO:0000313" key="5">
    <source>
        <dbReference type="EMBL" id="GGL49012.1"/>
    </source>
</evidence>
<dbReference type="PRINTS" id="PR00037">
    <property type="entry name" value="HTHLACR"/>
</dbReference>
<evidence type="ECO:0000256" key="1">
    <source>
        <dbReference type="ARBA" id="ARBA00023015"/>
    </source>
</evidence>
<dbReference type="PROSITE" id="PS00894">
    <property type="entry name" value="HTH_DEOR_1"/>
    <property type="match status" value="1"/>
</dbReference>
<dbReference type="EMBL" id="BMOK01000004">
    <property type="protein sequence ID" value="GGL49012.1"/>
    <property type="molecule type" value="Genomic_DNA"/>
</dbReference>
<accession>A0A917S2P6</accession>
<feature type="domain" description="HTH deoR-type" evidence="4">
    <location>
        <begin position="5"/>
        <end position="60"/>
    </location>
</feature>
<organism evidence="5 6">
    <name type="scientific">Sporolactobacillus putidus</name>
    <dbReference type="NCBI Taxonomy" id="492735"/>
    <lineage>
        <taxon>Bacteria</taxon>
        <taxon>Bacillati</taxon>
        <taxon>Bacillota</taxon>
        <taxon>Bacilli</taxon>
        <taxon>Bacillales</taxon>
        <taxon>Sporolactobacillaceae</taxon>
        <taxon>Sporolactobacillus</taxon>
    </lineage>
</organism>
<keyword evidence="3" id="KW-0804">Transcription</keyword>
<dbReference type="Proteomes" id="UP000654670">
    <property type="component" value="Unassembled WGS sequence"/>
</dbReference>
<sequence length="259" mass="28975">MNQTSEQRRDKILFELRNNGKVYVVRLAEFLEVTPETIRRDLSDMEKKQLLTRTHGGAVPFTGNLLEPIFDKKRRMEKKEKQKIGKKAAETIKKGDTIVIDTGTTTLELCAGIEGVANITILTNSLAGAALLTRRLEQKYFSGKIIVLGGVVNTAQHSIKGSLTAEMLAPFKVNKAYLSCGGISEQSVSDYDIEEINISKIMMSIADENFVLADHTKLDRQAFYTINKLDCFDNIICDAEPDGKWGKLCQQNQITWIKA</sequence>
<dbReference type="InterPro" id="IPR018356">
    <property type="entry name" value="Tscrpt_reg_HTH_DeoR_CS"/>
</dbReference>
<dbReference type="InterPro" id="IPR014036">
    <property type="entry name" value="DeoR-like_C"/>
</dbReference>
<keyword evidence="2" id="KW-0238">DNA-binding</keyword>
<evidence type="ECO:0000259" key="4">
    <source>
        <dbReference type="PROSITE" id="PS51000"/>
    </source>
</evidence>
<dbReference type="RefSeq" id="WP_188802134.1">
    <property type="nucleotide sequence ID" value="NZ_BMOK01000004.1"/>
</dbReference>
<reference evidence="5" key="1">
    <citation type="journal article" date="2014" name="Int. J. Syst. Evol. Microbiol.">
        <title>Complete genome sequence of Corynebacterium casei LMG S-19264T (=DSM 44701T), isolated from a smear-ripened cheese.</title>
        <authorList>
            <consortium name="US DOE Joint Genome Institute (JGI-PGF)"/>
            <person name="Walter F."/>
            <person name="Albersmeier A."/>
            <person name="Kalinowski J."/>
            <person name="Ruckert C."/>
        </authorList>
    </citation>
    <scope>NUCLEOTIDE SEQUENCE</scope>
    <source>
        <strain evidence="5">JCM 15325</strain>
    </source>
</reference>
<dbReference type="InterPro" id="IPR036388">
    <property type="entry name" value="WH-like_DNA-bd_sf"/>
</dbReference>
<name>A0A917S2P6_9BACL</name>
<dbReference type="SUPFAM" id="SSF100950">
    <property type="entry name" value="NagB/RpiA/CoA transferase-like"/>
    <property type="match status" value="1"/>
</dbReference>
<dbReference type="InterPro" id="IPR050313">
    <property type="entry name" value="Carb_Metab_HTH_regulators"/>
</dbReference>
<dbReference type="SUPFAM" id="SSF46785">
    <property type="entry name" value="Winged helix' DNA-binding domain"/>
    <property type="match status" value="1"/>
</dbReference>
<dbReference type="InterPro" id="IPR037171">
    <property type="entry name" value="NagB/RpiA_transferase-like"/>
</dbReference>
<dbReference type="GO" id="GO:0003700">
    <property type="term" value="F:DNA-binding transcription factor activity"/>
    <property type="evidence" value="ECO:0007669"/>
    <property type="project" value="InterPro"/>
</dbReference>
<dbReference type="Pfam" id="PF08220">
    <property type="entry name" value="HTH_DeoR"/>
    <property type="match status" value="1"/>
</dbReference>
<comment type="caution">
    <text evidence="5">The sequence shown here is derived from an EMBL/GenBank/DDBJ whole genome shotgun (WGS) entry which is preliminary data.</text>
</comment>
<evidence type="ECO:0000256" key="2">
    <source>
        <dbReference type="ARBA" id="ARBA00023125"/>
    </source>
</evidence>
<dbReference type="SMART" id="SM01134">
    <property type="entry name" value="DeoRC"/>
    <property type="match status" value="1"/>
</dbReference>
<proteinExistence type="predicted"/>
<dbReference type="AlphaFoldDB" id="A0A917S2P6"/>
<dbReference type="SMART" id="SM00420">
    <property type="entry name" value="HTH_DEOR"/>
    <property type="match status" value="1"/>
</dbReference>
<dbReference type="PANTHER" id="PTHR30363">
    <property type="entry name" value="HTH-TYPE TRANSCRIPTIONAL REGULATOR SRLR-RELATED"/>
    <property type="match status" value="1"/>
</dbReference>
<dbReference type="GO" id="GO:0003677">
    <property type="term" value="F:DNA binding"/>
    <property type="evidence" value="ECO:0007669"/>
    <property type="project" value="UniProtKB-KW"/>
</dbReference>
<protein>
    <submittedName>
        <fullName evidence="5">HTH-type transcriptional regulator</fullName>
    </submittedName>
</protein>